<proteinExistence type="predicted"/>
<organism evidence="1 2">
    <name type="scientific">Bradyrhizobium jicamae</name>
    <dbReference type="NCBI Taxonomy" id="280332"/>
    <lineage>
        <taxon>Bacteria</taxon>
        <taxon>Pseudomonadati</taxon>
        <taxon>Pseudomonadota</taxon>
        <taxon>Alphaproteobacteria</taxon>
        <taxon>Hyphomicrobiales</taxon>
        <taxon>Nitrobacteraceae</taxon>
        <taxon>Bradyrhizobium</taxon>
    </lineage>
</organism>
<dbReference type="RefSeq" id="WP_057835666.1">
    <property type="nucleotide sequence ID" value="NZ_LLXZ01000080.1"/>
</dbReference>
<protein>
    <submittedName>
        <fullName evidence="1">Uncharacterized protein</fullName>
    </submittedName>
</protein>
<accession>A0A0R3LTR5</accession>
<gene>
    <name evidence="1" type="ORF">CQ12_08125</name>
</gene>
<sequence>MSILLEQIRPATLGDRLRDAYSVTAEFLSDIISETCRRFPSGQVNARTARIERLIQSQAWTDAALALIDLELPQWQIRRLAYDDGEWYCALSQQRELPDWLDQSVEARHADLALAILSAFVEAQRVSAPSSRTSVPNAPLPADTFYQPIYSDNFA</sequence>
<evidence type="ECO:0000313" key="2">
    <source>
        <dbReference type="Proteomes" id="UP000050863"/>
    </source>
</evidence>
<keyword evidence="2" id="KW-1185">Reference proteome</keyword>
<name>A0A0R3LTR5_9BRAD</name>
<reference evidence="1 2" key="1">
    <citation type="submission" date="2014-03" db="EMBL/GenBank/DDBJ databases">
        <title>Bradyrhizobium valentinum sp. nov., isolated from effective nodules of Lupinus mariae-josephae, a lupine endemic of basic-lime soils in Eastern Spain.</title>
        <authorList>
            <person name="Duran D."/>
            <person name="Rey L."/>
            <person name="Navarro A."/>
            <person name="Busquets A."/>
            <person name="Imperial J."/>
            <person name="Ruiz-Argueso T."/>
        </authorList>
    </citation>
    <scope>NUCLEOTIDE SEQUENCE [LARGE SCALE GENOMIC DNA]</scope>
    <source>
        <strain evidence="1 2">PAC68</strain>
    </source>
</reference>
<dbReference type="OrthoDB" id="8234528at2"/>
<dbReference type="EMBL" id="LLXZ01000080">
    <property type="protein sequence ID" value="KRR08927.1"/>
    <property type="molecule type" value="Genomic_DNA"/>
</dbReference>
<dbReference type="STRING" id="280332.CQ12_08125"/>
<dbReference type="Proteomes" id="UP000050863">
    <property type="component" value="Unassembled WGS sequence"/>
</dbReference>
<dbReference type="AlphaFoldDB" id="A0A0R3LTR5"/>
<evidence type="ECO:0000313" key="1">
    <source>
        <dbReference type="EMBL" id="KRR08927.1"/>
    </source>
</evidence>
<comment type="caution">
    <text evidence="1">The sequence shown here is derived from an EMBL/GenBank/DDBJ whole genome shotgun (WGS) entry which is preliminary data.</text>
</comment>